<sequence>MATVAVRRPQDFSEAGHLSGLKSCAASCRDSRMRRPRQVAPAGWTMCECEADKEWVLCDRVEAFAAEMAENLQRHIQNRKDSSVEDAKECCVQGPEKVSINSDVDMKQATMRFAEMQFEAEQRMDADEDDNSGDEDPSAETKLQMKRSDAKGTKEDNRAAKKTRAERKAAWRAAQKALEGEATKDSKEEEVEESLHGKARGKARRARKD</sequence>
<feature type="compositionally biased region" description="Acidic residues" evidence="1">
    <location>
        <begin position="126"/>
        <end position="138"/>
    </location>
</feature>
<dbReference type="Proteomes" id="UP000649617">
    <property type="component" value="Unassembled WGS sequence"/>
</dbReference>
<feature type="compositionally biased region" description="Basic residues" evidence="1">
    <location>
        <begin position="197"/>
        <end position="209"/>
    </location>
</feature>
<dbReference type="EMBL" id="CAJNIZ010013447">
    <property type="protein sequence ID" value="CAE7349135.1"/>
    <property type="molecule type" value="Genomic_DNA"/>
</dbReference>
<feature type="region of interest" description="Disordered" evidence="1">
    <location>
        <begin position="117"/>
        <end position="209"/>
    </location>
</feature>
<gene>
    <name evidence="2" type="primary">Ctdspl2</name>
    <name evidence="2" type="ORF">SPIL2461_LOCUS8291</name>
</gene>
<evidence type="ECO:0000313" key="2">
    <source>
        <dbReference type="EMBL" id="CAE7349135.1"/>
    </source>
</evidence>
<feature type="compositionally biased region" description="Basic and acidic residues" evidence="1">
    <location>
        <begin position="178"/>
        <end position="187"/>
    </location>
</feature>
<evidence type="ECO:0000313" key="3">
    <source>
        <dbReference type="Proteomes" id="UP000649617"/>
    </source>
</evidence>
<dbReference type="OrthoDB" id="437121at2759"/>
<organism evidence="2 3">
    <name type="scientific">Symbiodinium pilosum</name>
    <name type="common">Dinoflagellate</name>
    <dbReference type="NCBI Taxonomy" id="2952"/>
    <lineage>
        <taxon>Eukaryota</taxon>
        <taxon>Sar</taxon>
        <taxon>Alveolata</taxon>
        <taxon>Dinophyceae</taxon>
        <taxon>Suessiales</taxon>
        <taxon>Symbiodiniaceae</taxon>
        <taxon>Symbiodinium</taxon>
    </lineage>
</organism>
<protein>
    <submittedName>
        <fullName evidence="2">Ctdspl2 protein</fullName>
    </submittedName>
</protein>
<dbReference type="AlphaFoldDB" id="A0A812PFB2"/>
<reference evidence="2" key="1">
    <citation type="submission" date="2021-02" db="EMBL/GenBank/DDBJ databases">
        <authorList>
            <person name="Dougan E. K."/>
            <person name="Rhodes N."/>
            <person name="Thang M."/>
            <person name="Chan C."/>
        </authorList>
    </citation>
    <scope>NUCLEOTIDE SEQUENCE</scope>
</reference>
<evidence type="ECO:0000256" key="1">
    <source>
        <dbReference type="SAM" id="MobiDB-lite"/>
    </source>
</evidence>
<name>A0A812PFB2_SYMPI</name>
<accession>A0A812PFB2</accession>
<proteinExistence type="predicted"/>
<feature type="compositionally biased region" description="Basic and acidic residues" evidence="1">
    <location>
        <begin position="146"/>
        <end position="159"/>
    </location>
</feature>
<keyword evidence="3" id="KW-1185">Reference proteome</keyword>
<comment type="caution">
    <text evidence="2">The sequence shown here is derived from an EMBL/GenBank/DDBJ whole genome shotgun (WGS) entry which is preliminary data.</text>
</comment>